<keyword evidence="1" id="KW-0472">Membrane</keyword>
<dbReference type="EMBL" id="CP031150">
    <property type="protein sequence ID" value="AXG07133.1"/>
    <property type="molecule type" value="Genomic_DNA"/>
</dbReference>
<dbReference type="GeneID" id="37284169"/>
<feature type="transmembrane region" description="Helical" evidence="1">
    <location>
        <begin position="20"/>
        <end position="42"/>
    </location>
</feature>
<name>A0A345E4L1_9EURY</name>
<accession>A0A345E4L1</accession>
<feature type="transmembrane region" description="Helical" evidence="1">
    <location>
        <begin position="81"/>
        <end position="99"/>
    </location>
</feature>
<organism evidence="2 3">
    <name type="scientific">Haloplanus rubicundus</name>
    <dbReference type="NCBI Taxonomy" id="1547898"/>
    <lineage>
        <taxon>Archaea</taxon>
        <taxon>Methanobacteriati</taxon>
        <taxon>Methanobacteriota</taxon>
        <taxon>Stenosarchaea group</taxon>
        <taxon>Halobacteria</taxon>
        <taxon>Halobacteriales</taxon>
        <taxon>Haloferacaceae</taxon>
        <taxon>Haloplanus</taxon>
    </lineage>
</organism>
<keyword evidence="1" id="KW-1133">Transmembrane helix</keyword>
<gene>
    <name evidence="2" type="ORF">DU500_12250</name>
</gene>
<keyword evidence="3" id="KW-1185">Reference proteome</keyword>
<dbReference type="InterPro" id="IPR045466">
    <property type="entry name" value="DUF6498"/>
</dbReference>
<dbReference type="Pfam" id="PF20108">
    <property type="entry name" value="DUF6498"/>
    <property type="match status" value="1"/>
</dbReference>
<reference evidence="2 3" key="1">
    <citation type="submission" date="2018-07" db="EMBL/GenBank/DDBJ databases">
        <title>Genome sequences of Haloplanus sp. CBA1113.</title>
        <authorList>
            <person name="Kim Y.B."/>
            <person name="Roh S.W."/>
        </authorList>
    </citation>
    <scope>NUCLEOTIDE SEQUENCE [LARGE SCALE GENOMIC DNA]</scope>
    <source>
        <strain evidence="2 3">CBA1113</strain>
    </source>
</reference>
<evidence type="ECO:0000313" key="2">
    <source>
        <dbReference type="EMBL" id="AXG07133.1"/>
    </source>
</evidence>
<protein>
    <submittedName>
        <fullName evidence="2">Uncharacterized protein</fullName>
    </submittedName>
</protein>
<evidence type="ECO:0000256" key="1">
    <source>
        <dbReference type="SAM" id="Phobius"/>
    </source>
</evidence>
<dbReference type="AlphaFoldDB" id="A0A345E4L1"/>
<sequence>MHLLLTIGILCFEWDVVDLIFVYLSEIVVVAVLFAIIALFTAQPVENHDADKWREDPSPVQPVPLLPPIYPRNVGLILNNMFAYAVFFSFFVAMFVSVVDRSVSSLLSPTAGLVILAICVSQLRRVWCEFLVDHSYRDRSPAEALELGLRPVARFLIIAVYVIVPTTVVVLTAAFVLPDIVSGPVVLLAYVLPIGATRGWLQDDAVETVLQHRD</sequence>
<dbReference type="RefSeq" id="WP_114586265.1">
    <property type="nucleotide sequence ID" value="NZ_CP031150.1"/>
</dbReference>
<dbReference type="Proteomes" id="UP000253273">
    <property type="component" value="Chromosome"/>
</dbReference>
<keyword evidence="1" id="KW-0812">Transmembrane</keyword>
<proteinExistence type="predicted"/>
<dbReference type="KEGG" id="haj:DU500_12250"/>
<evidence type="ECO:0000313" key="3">
    <source>
        <dbReference type="Proteomes" id="UP000253273"/>
    </source>
</evidence>
<dbReference type="OrthoDB" id="169315at2157"/>
<feature type="transmembrane region" description="Helical" evidence="1">
    <location>
        <begin position="105"/>
        <end position="123"/>
    </location>
</feature>